<dbReference type="InterPro" id="IPR002310">
    <property type="entry name" value="Gly-tRNA_ligase_asu"/>
</dbReference>
<name>A0A0K2GF60_NITMO</name>
<evidence type="ECO:0000256" key="5">
    <source>
        <dbReference type="ARBA" id="ARBA00022917"/>
    </source>
</evidence>
<gene>
    <name evidence="8 9" type="primary">glyQ</name>
    <name evidence="9" type="ORF">NITMOv2_3194</name>
</gene>
<evidence type="ECO:0000256" key="4">
    <source>
        <dbReference type="ARBA" id="ARBA00022840"/>
    </source>
</evidence>
<keyword evidence="8" id="KW-0963">Cytoplasm</keyword>
<keyword evidence="5 8" id="KW-0648">Protein biosynthesis</keyword>
<dbReference type="FunFam" id="3.30.930.10:FF:000006">
    <property type="entry name" value="Glycine--tRNA ligase alpha subunit"/>
    <property type="match status" value="1"/>
</dbReference>
<dbReference type="CDD" id="cd00733">
    <property type="entry name" value="GlyRS_alpha_core"/>
    <property type="match status" value="1"/>
</dbReference>
<keyword evidence="3 8" id="KW-0547">Nucleotide-binding</keyword>
<dbReference type="PRINTS" id="PR01044">
    <property type="entry name" value="TRNASYNTHGA"/>
</dbReference>
<comment type="similarity">
    <text evidence="1 8">Belongs to the class-II aminoacyl-tRNA synthetase family.</text>
</comment>
<dbReference type="RefSeq" id="WP_053380576.1">
    <property type="nucleotide sequence ID" value="NZ_CP011801.1"/>
</dbReference>
<dbReference type="GO" id="GO:0006426">
    <property type="term" value="P:glycyl-tRNA aminoacylation"/>
    <property type="evidence" value="ECO:0007669"/>
    <property type="project" value="UniProtKB-UniRule"/>
</dbReference>
<dbReference type="EC" id="6.1.1.14" evidence="8"/>
<dbReference type="PANTHER" id="PTHR30075">
    <property type="entry name" value="GLYCYL-TRNA SYNTHETASE"/>
    <property type="match status" value="1"/>
</dbReference>
<keyword evidence="4 8" id="KW-0067">ATP-binding</keyword>
<dbReference type="KEGG" id="nmv:NITMOv2_3194"/>
<keyword evidence="2 8" id="KW-0436">Ligase</keyword>
<dbReference type="GO" id="GO:0005524">
    <property type="term" value="F:ATP binding"/>
    <property type="evidence" value="ECO:0007669"/>
    <property type="project" value="UniProtKB-UniRule"/>
</dbReference>
<dbReference type="HAMAP" id="MF_00254">
    <property type="entry name" value="Gly_tRNA_synth_alpha"/>
    <property type="match status" value="1"/>
</dbReference>
<dbReference type="GO" id="GO:0004820">
    <property type="term" value="F:glycine-tRNA ligase activity"/>
    <property type="evidence" value="ECO:0007669"/>
    <property type="project" value="UniProtKB-UniRule"/>
</dbReference>
<organism evidence="9 10">
    <name type="scientific">Nitrospira moscoviensis</name>
    <dbReference type="NCBI Taxonomy" id="42253"/>
    <lineage>
        <taxon>Bacteria</taxon>
        <taxon>Pseudomonadati</taxon>
        <taxon>Nitrospirota</taxon>
        <taxon>Nitrospiria</taxon>
        <taxon>Nitrospirales</taxon>
        <taxon>Nitrospiraceae</taxon>
        <taxon>Nitrospira</taxon>
    </lineage>
</organism>
<keyword evidence="10" id="KW-1185">Reference proteome</keyword>
<evidence type="ECO:0000313" key="9">
    <source>
        <dbReference type="EMBL" id="ALA59593.1"/>
    </source>
</evidence>
<comment type="catalytic activity">
    <reaction evidence="7 8">
        <text>tRNA(Gly) + glycine + ATP = glycyl-tRNA(Gly) + AMP + diphosphate</text>
        <dbReference type="Rhea" id="RHEA:16013"/>
        <dbReference type="Rhea" id="RHEA-COMP:9664"/>
        <dbReference type="Rhea" id="RHEA-COMP:9683"/>
        <dbReference type="ChEBI" id="CHEBI:30616"/>
        <dbReference type="ChEBI" id="CHEBI:33019"/>
        <dbReference type="ChEBI" id="CHEBI:57305"/>
        <dbReference type="ChEBI" id="CHEBI:78442"/>
        <dbReference type="ChEBI" id="CHEBI:78522"/>
        <dbReference type="ChEBI" id="CHEBI:456215"/>
        <dbReference type="EC" id="6.1.1.14"/>
    </reaction>
</comment>
<dbReference type="InterPro" id="IPR045864">
    <property type="entry name" value="aa-tRNA-synth_II/BPL/LPL"/>
</dbReference>
<dbReference type="AlphaFoldDB" id="A0A0K2GF60"/>
<dbReference type="PANTHER" id="PTHR30075:SF2">
    <property type="entry name" value="GLYCINE--TRNA LIGASE, CHLOROPLASTIC_MITOCHONDRIAL 2"/>
    <property type="match status" value="1"/>
</dbReference>
<dbReference type="Gene3D" id="1.20.58.180">
    <property type="entry name" value="Class II aaRS and biotin synthetases, domain 2"/>
    <property type="match status" value="1"/>
</dbReference>
<dbReference type="PATRIC" id="fig|42253.5.peg.3147"/>
<evidence type="ECO:0000313" key="10">
    <source>
        <dbReference type="Proteomes" id="UP000069205"/>
    </source>
</evidence>
<dbReference type="InterPro" id="IPR006194">
    <property type="entry name" value="Gly-tRNA-synth_heterodimer"/>
</dbReference>
<dbReference type="NCBIfam" id="NF006827">
    <property type="entry name" value="PRK09348.1"/>
    <property type="match status" value="1"/>
</dbReference>
<dbReference type="SUPFAM" id="SSF55681">
    <property type="entry name" value="Class II aaRS and biotin synthetases"/>
    <property type="match status" value="1"/>
</dbReference>
<dbReference type="STRING" id="42253.NITMOv2_3194"/>
<sequence length="307" mass="35403">MNYQDLILTLHRFWADQGCVIHQPYDLEMGAGTFHPATFLRSLGPEPWRAAYPQPCRRPTDGRYGENPNRLQHYYQYQVVLKPSPDDIQELYLESLARLGINPREHDIRFIQDDWESPTLGAWGLGWEVRLDGMEITQFTYFQEIGGIELSPITGEITYGTERIAMYLQQVNNVFDLAWSDTVRYGDIHHETEVQFSRYNFEEGDVTMLMQAFQSYEAECKRLLAHTDTRLTLPAYDYCIKSSHVFNLLDARGAISVAERTGYIARVRALARQCAERYIDERAAMGHPLLERETAAAGARPRVRAGR</sequence>
<evidence type="ECO:0000256" key="2">
    <source>
        <dbReference type="ARBA" id="ARBA00022598"/>
    </source>
</evidence>
<evidence type="ECO:0000256" key="7">
    <source>
        <dbReference type="ARBA" id="ARBA00047937"/>
    </source>
</evidence>
<reference evidence="9 10" key="1">
    <citation type="journal article" date="2015" name="Proc. Natl. Acad. Sci. U.S.A.">
        <title>Expanded metabolic versatility of ubiquitous nitrite-oxidizing bacteria from the genus Nitrospira.</title>
        <authorList>
            <person name="Koch H."/>
            <person name="Lucker S."/>
            <person name="Albertsen M."/>
            <person name="Kitzinger K."/>
            <person name="Herbold C."/>
            <person name="Spieck E."/>
            <person name="Nielsen P.H."/>
            <person name="Wagner M."/>
            <person name="Daims H."/>
        </authorList>
    </citation>
    <scope>NUCLEOTIDE SEQUENCE [LARGE SCALE GENOMIC DNA]</scope>
    <source>
        <strain evidence="9 10">NSP M-1</strain>
    </source>
</reference>
<dbReference type="EMBL" id="CP011801">
    <property type="protein sequence ID" value="ALA59593.1"/>
    <property type="molecule type" value="Genomic_DNA"/>
</dbReference>
<protein>
    <recommendedName>
        <fullName evidence="8">Glycine--tRNA ligase alpha subunit</fullName>
        <ecNumber evidence="8">6.1.1.14</ecNumber>
    </recommendedName>
    <alternativeName>
        <fullName evidence="8">Glycyl-tRNA synthetase alpha subunit</fullName>
        <shortName evidence="8">GlyRS</shortName>
    </alternativeName>
</protein>
<evidence type="ECO:0000256" key="1">
    <source>
        <dbReference type="ARBA" id="ARBA00008226"/>
    </source>
</evidence>
<proteinExistence type="inferred from homology"/>
<evidence type="ECO:0000256" key="8">
    <source>
        <dbReference type="HAMAP-Rule" id="MF_00254"/>
    </source>
</evidence>
<comment type="subunit">
    <text evidence="8">Tetramer of two alpha and two beta subunits.</text>
</comment>
<dbReference type="Proteomes" id="UP000069205">
    <property type="component" value="Chromosome"/>
</dbReference>
<dbReference type="OrthoDB" id="9775440at2"/>
<dbReference type="NCBIfam" id="TIGR00388">
    <property type="entry name" value="glyQ"/>
    <property type="match status" value="1"/>
</dbReference>
<dbReference type="GO" id="GO:0005829">
    <property type="term" value="C:cytosol"/>
    <property type="evidence" value="ECO:0007669"/>
    <property type="project" value="TreeGrafter"/>
</dbReference>
<dbReference type="Gene3D" id="3.30.930.10">
    <property type="entry name" value="Bira Bifunctional Protein, Domain 2"/>
    <property type="match status" value="1"/>
</dbReference>
<dbReference type="Pfam" id="PF02091">
    <property type="entry name" value="tRNA-synt_2e"/>
    <property type="match status" value="1"/>
</dbReference>
<keyword evidence="6 8" id="KW-0030">Aminoacyl-tRNA synthetase</keyword>
<dbReference type="PROSITE" id="PS50861">
    <property type="entry name" value="AA_TRNA_LIGASE_II_GLYAB"/>
    <property type="match status" value="1"/>
</dbReference>
<comment type="subcellular location">
    <subcellularLocation>
        <location evidence="8">Cytoplasm</location>
    </subcellularLocation>
</comment>
<evidence type="ECO:0000256" key="6">
    <source>
        <dbReference type="ARBA" id="ARBA00023146"/>
    </source>
</evidence>
<accession>A0A0K2GF60</accession>
<evidence type="ECO:0000256" key="3">
    <source>
        <dbReference type="ARBA" id="ARBA00022741"/>
    </source>
</evidence>